<evidence type="ECO:0000256" key="12">
    <source>
        <dbReference type="ARBA" id="ARBA00023264"/>
    </source>
</evidence>
<dbReference type="Gene3D" id="1.20.120.1630">
    <property type="match status" value="1"/>
</dbReference>
<dbReference type="InterPro" id="IPR007318">
    <property type="entry name" value="Phopholipid_MeTrfase"/>
</dbReference>
<gene>
    <name evidence="16" type="ORF">HOO65_020114</name>
</gene>
<evidence type="ECO:0000256" key="7">
    <source>
        <dbReference type="ARBA" id="ARBA00022824"/>
    </source>
</evidence>
<dbReference type="EC" id="2.1.1.17" evidence="13 14"/>
<comment type="function">
    <text evidence="13 14">Catalyzes the first step of the methylation pathway of phosphatidylcholine biosynthesis, the SAM-dependent methylation of phosphatidylethanolamine (PE) to phosphatidylmonomethylethanolamine (PMME).</text>
</comment>
<keyword evidence="8 13" id="KW-1133">Transmembrane helix</keyword>
<keyword evidence="6 13" id="KW-0812">Transmembrane</keyword>
<dbReference type="PANTHER" id="PTHR32138:SF0">
    <property type="entry name" value="PHOSPHATIDYLETHANOLAMINE N-METHYLTRANSFERASE"/>
    <property type="match status" value="1"/>
</dbReference>
<dbReference type="InterPro" id="IPR016219">
    <property type="entry name" value="Phosphatid-EA_MeTrfase_fun"/>
</dbReference>
<evidence type="ECO:0000256" key="14">
    <source>
        <dbReference type="RuleBase" id="RU361122"/>
    </source>
</evidence>
<evidence type="ECO:0000256" key="3">
    <source>
        <dbReference type="ARBA" id="ARBA00022603"/>
    </source>
</evidence>
<comment type="caution">
    <text evidence="16">The sequence shown here is derived from an EMBL/GenBank/DDBJ whole genome shotgun (WGS) entry which is preliminary data.</text>
</comment>
<dbReference type="EMBL" id="JABSNW010000002">
    <property type="protein sequence ID" value="KAL2889572.1"/>
    <property type="molecule type" value="Genomic_DNA"/>
</dbReference>
<keyword evidence="17" id="KW-1185">Reference proteome</keyword>
<proteinExistence type="inferred from homology"/>
<feature type="compositionally biased region" description="Low complexity" evidence="15">
    <location>
        <begin position="361"/>
        <end position="379"/>
    </location>
</feature>
<dbReference type="PIRSF" id="PIRSF000383">
    <property type="entry name" value="PEAMT"/>
    <property type="match status" value="1"/>
</dbReference>
<evidence type="ECO:0000256" key="2">
    <source>
        <dbReference type="ARBA" id="ARBA00022516"/>
    </source>
</evidence>
<accession>A0ABR4MMQ5</accession>
<feature type="compositionally biased region" description="Polar residues" evidence="15">
    <location>
        <begin position="27"/>
        <end position="40"/>
    </location>
</feature>
<evidence type="ECO:0000313" key="17">
    <source>
        <dbReference type="Proteomes" id="UP001610728"/>
    </source>
</evidence>
<keyword evidence="7 13" id="KW-0256">Endoplasmic reticulum</keyword>
<sequence length="978" mass="109623">MKSSAVASNGTARNRRATAPASRDASTDTVSNSDSHNPALSSEEPSKPQKVYGRTPDGTDQLTDLNSTLVTVFTVPTTHDMVSQLLDPRQPKNLSDLVVLGILALHIFAAVCLPQHLKRPIFALTFIFWRASYNIGIGILLTIQSRYRRLVTLARRWKLFEKPGPDGNQPRPWLYNLLKRELEAKISEDYKFDEAPIEYNTWLVFRRVVDLILMCDFVSYCLFAVVSSRVPNGEPPLLAFGRWVVGIFLVAFNLWVKLDAHRVVKDYAWYWGDFFYLVDQELTFDGVFEMAPHPMYSIGYAGYYGISIMAASYDVLFISIIAHLAQMAFLVIVENPHIEKTYDPPPPRVRTASTSKTGDASSESTNSQVSSTPVGSSSVVVKPSSSASIHDMIGWKNFDMYRSTDYTVLLVNFYIAILTVVTPSTPLYKVFFVAHALFWRVWYVAGLGMILRAQSLRKTWTRHFLKYGEGTDEAWRQWKSLSHISMNVCYASFIAACWKLYSPPQDWNYGFVLLKHVIGCGLIALQAWTAFSIYDSLGEFGWFFGDFFFDHEAKLTYKSIYRFLNNPERVLGTAGIWGAALITWSRTVFIMALVSQILVLVIIAVVEKPHMQKIYGRKLRNEAGLTKFIRKSLPLPAHVQTLQQSMDKAFDDTTQFVADFLAAARPKLASGMQDFVKESSILFNAYPARLTITRLAPDLAGFDPKLYSLEVSGTLSSVHGAAKSTTSNTLQLEFGAPINVNWTAPANHKSRDWIGLYKVTSNTSRQVTDVPSQGRWSPTVPGFYDSTISDPSIVFTDRPVAIADPSAPALMSGQVRFEGDKLFWEQGVYEFRYHHDGNHSVMAISQAFEIRINRFADEEDSDLSGVGATTSYYQKEVEAALLPIVQHCLDRDPDIAPATVAEPFGAHVKRHSKYAKRVVYAVQQMFGIEFAPAVVPADGNVHRLAWRICNAKQMLAPYSMSASNGTTTPTTGEYDAEK</sequence>
<reference evidence="16 17" key="1">
    <citation type="submission" date="2020-05" db="EMBL/GenBank/DDBJ databases">
        <title>Ceratocystis lukuohia genome.</title>
        <authorList>
            <person name="Harrington T.C."/>
            <person name="Kim K."/>
            <person name="Mayers C.G."/>
        </authorList>
    </citation>
    <scope>NUCLEOTIDE SEQUENCE [LARGE SCALE GENOMIC DNA]</scope>
    <source>
        <strain evidence="16 17">C4212</strain>
    </source>
</reference>
<comment type="catalytic activity">
    <reaction evidence="13 14">
        <text>a 1,2-diacyl-sn-glycero-3-phosphoethanolamine + S-adenosyl-L-methionine = a 1,2-diacyl-sn-glycero-3-phospho-N-methylethanolamine + S-adenosyl-L-homocysteine + H(+)</text>
        <dbReference type="Rhea" id="RHEA:11164"/>
        <dbReference type="ChEBI" id="CHEBI:15378"/>
        <dbReference type="ChEBI" id="CHEBI:57856"/>
        <dbReference type="ChEBI" id="CHEBI:59789"/>
        <dbReference type="ChEBI" id="CHEBI:64573"/>
        <dbReference type="ChEBI" id="CHEBI:64612"/>
        <dbReference type="EC" id="2.1.1.17"/>
    </reaction>
</comment>
<name>A0ABR4MMQ5_9PEZI</name>
<feature type="transmembrane region" description="Helical" evidence="13 14">
    <location>
        <begin position="406"/>
        <end position="424"/>
    </location>
</feature>
<dbReference type="Pfam" id="PF04191">
    <property type="entry name" value="PEMT"/>
    <property type="match status" value="2"/>
</dbReference>
<evidence type="ECO:0000313" key="16">
    <source>
        <dbReference type="EMBL" id="KAL2889572.1"/>
    </source>
</evidence>
<feature type="transmembrane region" description="Helical" evidence="13 14">
    <location>
        <begin position="430"/>
        <end position="451"/>
    </location>
</feature>
<dbReference type="RefSeq" id="XP_070860752.1">
    <property type="nucleotide sequence ID" value="XM_071006396.1"/>
</dbReference>
<evidence type="ECO:0000256" key="6">
    <source>
        <dbReference type="ARBA" id="ARBA00022692"/>
    </source>
</evidence>
<dbReference type="PANTHER" id="PTHR32138">
    <property type="entry name" value="PHOSPHATIDYLETHANOLAMINE N-METHYLTRANSFERASE"/>
    <property type="match status" value="1"/>
</dbReference>
<comment type="caution">
    <text evidence="13 14">Lacks conserved residue(s) required for the propagation of feature annotation.</text>
</comment>
<comment type="subcellular location">
    <subcellularLocation>
        <location evidence="1">Endomembrane system</location>
        <topology evidence="1">Multi-pass membrane protein</topology>
    </subcellularLocation>
    <subcellularLocation>
        <location evidence="13 14">Endoplasmic reticulum membrane</location>
        <topology evidence="13 14">Multi-pass membrane protein</topology>
    </subcellularLocation>
</comment>
<keyword evidence="12 13" id="KW-1208">Phospholipid metabolism</keyword>
<dbReference type="Gene3D" id="2.60.40.2840">
    <property type="match status" value="1"/>
</dbReference>
<keyword evidence="5 13" id="KW-0949">S-adenosyl-L-methionine</keyword>
<dbReference type="Proteomes" id="UP001610728">
    <property type="component" value="Unassembled WGS sequence"/>
</dbReference>
<feature type="region of interest" description="Disordered" evidence="15">
    <location>
        <begin position="342"/>
        <end position="379"/>
    </location>
</feature>
<organism evidence="16 17">
    <name type="scientific">Ceratocystis lukuohia</name>
    <dbReference type="NCBI Taxonomy" id="2019550"/>
    <lineage>
        <taxon>Eukaryota</taxon>
        <taxon>Fungi</taxon>
        <taxon>Dikarya</taxon>
        <taxon>Ascomycota</taxon>
        <taxon>Pezizomycotina</taxon>
        <taxon>Sordariomycetes</taxon>
        <taxon>Hypocreomycetidae</taxon>
        <taxon>Microascales</taxon>
        <taxon>Ceratocystidaceae</taxon>
        <taxon>Ceratocystis</taxon>
    </lineage>
</organism>
<evidence type="ECO:0000256" key="9">
    <source>
        <dbReference type="ARBA" id="ARBA00023098"/>
    </source>
</evidence>
<dbReference type="PROSITE" id="PS51598">
    <property type="entry name" value="SAM_CHO2"/>
    <property type="match status" value="1"/>
</dbReference>
<feature type="compositionally biased region" description="Polar residues" evidence="15">
    <location>
        <begin position="351"/>
        <end position="360"/>
    </location>
</feature>
<keyword evidence="3 13" id="KW-0489">Methyltransferase</keyword>
<protein>
    <recommendedName>
        <fullName evidence="13 14">Phosphatidylethanolamine N-methyltransferase</fullName>
        <shortName evidence="13">PE methyltransferase</shortName>
        <shortName evidence="13 14">PEAMT</shortName>
        <shortName evidence="13">PEMT</shortName>
        <ecNumber evidence="13 14">2.1.1.17</ecNumber>
    </recommendedName>
</protein>
<evidence type="ECO:0000256" key="13">
    <source>
        <dbReference type="HAMAP-Rule" id="MF_03217"/>
    </source>
</evidence>
<evidence type="ECO:0000256" key="15">
    <source>
        <dbReference type="SAM" id="MobiDB-lite"/>
    </source>
</evidence>
<keyword evidence="10 13" id="KW-0472">Membrane</keyword>
<comment type="similarity">
    <text evidence="13 14">Belongs to the class VI-like SAM-binding methyltransferase superfamily. CHO2 family.</text>
</comment>
<keyword evidence="2 13" id="KW-0444">Lipid biosynthesis</keyword>
<keyword evidence="4 13" id="KW-0808">Transferase</keyword>
<evidence type="ECO:0000256" key="10">
    <source>
        <dbReference type="ARBA" id="ARBA00023136"/>
    </source>
</evidence>
<keyword evidence="9 13" id="KW-0443">Lipid metabolism</keyword>
<evidence type="ECO:0000256" key="8">
    <source>
        <dbReference type="ARBA" id="ARBA00022989"/>
    </source>
</evidence>
<comment type="pathway">
    <text evidence="13 14">Phospholipid metabolism; phosphatidylcholine biosynthesis.</text>
</comment>
<feature type="transmembrane region" description="Helical" evidence="13 14">
    <location>
        <begin position="97"/>
        <end position="117"/>
    </location>
</feature>
<feature type="compositionally biased region" description="Polar residues" evidence="15">
    <location>
        <begin position="1"/>
        <end position="12"/>
    </location>
</feature>
<keyword evidence="11 13" id="KW-0594">Phospholipid biosynthesis</keyword>
<dbReference type="GeneID" id="98115747"/>
<feature type="transmembrane region" description="Helical" evidence="13 14">
    <location>
        <begin position="238"/>
        <end position="256"/>
    </location>
</feature>
<dbReference type="HAMAP" id="MF_03217">
    <property type="entry name" value="PEMT"/>
    <property type="match status" value="1"/>
</dbReference>
<feature type="transmembrane region" description="Helical" evidence="13 14">
    <location>
        <begin position="588"/>
        <end position="606"/>
    </location>
</feature>
<evidence type="ECO:0000256" key="4">
    <source>
        <dbReference type="ARBA" id="ARBA00022679"/>
    </source>
</evidence>
<evidence type="ECO:0000256" key="5">
    <source>
        <dbReference type="ARBA" id="ARBA00022691"/>
    </source>
</evidence>
<evidence type="ECO:0000256" key="11">
    <source>
        <dbReference type="ARBA" id="ARBA00023209"/>
    </source>
</evidence>
<evidence type="ECO:0000256" key="1">
    <source>
        <dbReference type="ARBA" id="ARBA00004127"/>
    </source>
</evidence>
<feature type="transmembrane region" description="Helical" evidence="13 14">
    <location>
        <begin position="123"/>
        <end position="143"/>
    </location>
</feature>
<feature type="region of interest" description="Disordered" evidence="15">
    <location>
        <begin position="1"/>
        <end position="60"/>
    </location>
</feature>